<dbReference type="Proteomes" id="UP001268542">
    <property type="component" value="Unassembled WGS sequence"/>
</dbReference>
<keyword evidence="1" id="KW-0812">Transmembrane</keyword>
<dbReference type="EMBL" id="JAVYII010000003">
    <property type="protein sequence ID" value="MDT9592896.1"/>
    <property type="molecule type" value="Genomic_DNA"/>
</dbReference>
<dbReference type="InterPro" id="IPR021315">
    <property type="entry name" value="Gap/Sap"/>
</dbReference>
<feature type="transmembrane region" description="Helical" evidence="1">
    <location>
        <begin position="40"/>
        <end position="60"/>
    </location>
</feature>
<comment type="caution">
    <text evidence="2">The sequence shown here is derived from an EMBL/GenBank/DDBJ whole genome shotgun (WGS) entry which is preliminary data.</text>
</comment>
<sequence>MEVVTLLALAGLALVDSTSIGTLVLPLVLLVAPRVDARRFVVYLATVGGFYALVGVGLVLGASALTEIARSAGDLTPLRWAQLVVGAALLAAGVVGDKVLERVRARRGTPAPSGRTQAWAERIVGEHASYRVVVAVGISAALVEVASMLPFLAAVGIITAADLPVAGAVGVVVAYALVMVLPAALLLVLRLALAGRVEVPLARFSAWLATKTQGAIWWVLAIVGFFVAGDAYGALSQSGAL</sequence>
<feature type="transmembrane region" description="Helical" evidence="1">
    <location>
        <begin position="132"/>
        <end position="159"/>
    </location>
</feature>
<dbReference type="RefSeq" id="WP_315732329.1">
    <property type="nucleotide sequence ID" value="NZ_JAVYII010000003.1"/>
</dbReference>
<feature type="transmembrane region" description="Helical" evidence="1">
    <location>
        <begin position="6"/>
        <end position="28"/>
    </location>
</feature>
<organism evidence="2 3">
    <name type="scientific">Nocardioides imazamoxiresistens</name>
    <dbReference type="NCBI Taxonomy" id="3231893"/>
    <lineage>
        <taxon>Bacteria</taxon>
        <taxon>Bacillati</taxon>
        <taxon>Actinomycetota</taxon>
        <taxon>Actinomycetes</taxon>
        <taxon>Propionibacteriales</taxon>
        <taxon>Nocardioidaceae</taxon>
        <taxon>Nocardioides</taxon>
    </lineage>
</organism>
<feature type="transmembrane region" description="Helical" evidence="1">
    <location>
        <begin position="165"/>
        <end position="193"/>
    </location>
</feature>
<feature type="transmembrane region" description="Helical" evidence="1">
    <location>
        <begin position="214"/>
        <end position="235"/>
    </location>
</feature>
<evidence type="ECO:0000256" key="1">
    <source>
        <dbReference type="SAM" id="Phobius"/>
    </source>
</evidence>
<keyword evidence="1" id="KW-0472">Membrane</keyword>
<keyword evidence="3" id="KW-1185">Reference proteome</keyword>
<accession>A0ABU3PVJ4</accession>
<gene>
    <name evidence="2" type="ORF">RDV89_07440</name>
</gene>
<feature type="transmembrane region" description="Helical" evidence="1">
    <location>
        <begin position="80"/>
        <end position="100"/>
    </location>
</feature>
<name>A0ABU3PVJ4_9ACTN</name>
<reference evidence="2 3" key="1">
    <citation type="submission" date="2023-08" db="EMBL/GenBank/DDBJ databases">
        <title>Nocardioides seae sp. nov., a bacterium isolated from a soil.</title>
        <authorList>
            <person name="Wang X."/>
        </authorList>
    </citation>
    <scope>NUCLEOTIDE SEQUENCE [LARGE SCALE GENOMIC DNA]</scope>
    <source>
        <strain evidence="2 3">YZH12</strain>
    </source>
</reference>
<evidence type="ECO:0000313" key="3">
    <source>
        <dbReference type="Proteomes" id="UP001268542"/>
    </source>
</evidence>
<evidence type="ECO:0000313" key="2">
    <source>
        <dbReference type="EMBL" id="MDT9592896.1"/>
    </source>
</evidence>
<proteinExistence type="predicted"/>
<keyword evidence="1" id="KW-1133">Transmembrane helix</keyword>
<protein>
    <submittedName>
        <fullName evidence="2">GAP family protein</fullName>
    </submittedName>
</protein>
<dbReference type="Pfam" id="PF11139">
    <property type="entry name" value="SfLAP"/>
    <property type="match status" value="1"/>
</dbReference>